<comment type="caution">
    <text evidence="3">The sequence shown here is derived from an EMBL/GenBank/DDBJ whole genome shotgun (WGS) entry which is preliminary data.</text>
</comment>
<evidence type="ECO:0000256" key="1">
    <source>
        <dbReference type="SAM" id="Coils"/>
    </source>
</evidence>
<dbReference type="GO" id="GO:0016887">
    <property type="term" value="F:ATP hydrolysis activity"/>
    <property type="evidence" value="ECO:0007669"/>
    <property type="project" value="InterPro"/>
</dbReference>
<gene>
    <name evidence="3" type="ORF">CLI71_00095</name>
</gene>
<dbReference type="EMBL" id="NSLY01000001">
    <property type="protein sequence ID" value="PDP61399.1"/>
    <property type="molecule type" value="Genomic_DNA"/>
</dbReference>
<feature type="coiled-coil region" evidence="1">
    <location>
        <begin position="442"/>
        <end position="526"/>
    </location>
</feature>
<dbReference type="Pfam" id="PF13476">
    <property type="entry name" value="AAA_23"/>
    <property type="match status" value="1"/>
</dbReference>
<keyword evidence="1" id="KW-0175">Coiled coil</keyword>
<feature type="domain" description="Rad50/SbcC-type AAA" evidence="2">
    <location>
        <begin position="5"/>
        <end position="219"/>
    </location>
</feature>
<evidence type="ECO:0000313" key="4">
    <source>
        <dbReference type="Proteomes" id="UP000219058"/>
    </source>
</evidence>
<feature type="coiled-coil region" evidence="1">
    <location>
        <begin position="205"/>
        <end position="273"/>
    </location>
</feature>
<dbReference type="Gene3D" id="3.40.50.300">
    <property type="entry name" value="P-loop containing nucleotide triphosphate hydrolases"/>
    <property type="match status" value="2"/>
</dbReference>
<dbReference type="Proteomes" id="UP000219058">
    <property type="component" value="Unassembled WGS sequence"/>
</dbReference>
<dbReference type="AlphaFoldDB" id="A0A2A6EIQ7"/>
<name>A0A2A6EIQ7_PREIN</name>
<dbReference type="InterPro" id="IPR027417">
    <property type="entry name" value="P-loop_NTPase"/>
</dbReference>
<dbReference type="PANTHER" id="PTHR32114:SF2">
    <property type="entry name" value="ABC TRANSPORTER ABCH.3"/>
    <property type="match status" value="1"/>
</dbReference>
<protein>
    <submittedName>
        <fullName evidence="3">ATPase</fullName>
    </submittedName>
</protein>
<dbReference type="PANTHER" id="PTHR32114">
    <property type="entry name" value="ABC TRANSPORTER ABCH.3"/>
    <property type="match status" value="1"/>
</dbReference>
<reference evidence="3 4" key="1">
    <citation type="submission" date="2017-09" db="EMBL/GenBank/DDBJ databases">
        <title>Phase variable restriction modification systems are present in the genome sequences of periodontal pathogens Prevotella intermedia, Tannerella forsythia and Porphyromonas gingivalis.</title>
        <authorList>
            <person name="Haigh R.D."/>
            <person name="Crawford L."/>
            <person name="Ralph J."/>
            <person name="Wanford J."/>
            <person name="Vartoukian S.R."/>
            <person name="Hijazib K."/>
            <person name="Wade W."/>
            <person name="Oggioni M.R."/>
        </authorList>
    </citation>
    <scope>NUCLEOTIDE SEQUENCE [LARGE SCALE GENOMIC DNA]</scope>
    <source>
        <strain evidence="3 4">WW2834</strain>
    </source>
</reference>
<accession>A0A2A6EIQ7</accession>
<evidence type="ECO:0000259" key="2">
    <source>
        <dbReference type="Pfam" id="PF13476"/>
    </source>
</evidence>
<proteinExistence type="predicted"/>
<evidence type="ECO:0000313" key="3">
    <source>
        <dbReference type="EMBL" id="PDP61399.1"/>
    </source>
</evidence>
<dbReference type="SUPFAM" id="SSF52540">
    <property type="entry name" value="P-loop containing nucleoside triphosphate hydrolases"/>
    <property type="match status" value="1"/>
</dbReference>
<dbReference type="GO" id="GO:0006302">
    <property type="term" value="P:double-strand break repair"/>
    <property type="evidence" value="ECO:0007669"/>
    <property type="project" value="InterPro"/>
</dbReference>
<dbReference type="RefSeq" id="WP_097549240.1">
    <property type="nucleotide sequence ID" value="NZ_NSLY01000001.1"/>
</dbReference>
<sequence>MIIKEIRIKNFRSYYGDNNIFEFSNGLTLILGDNGDGKTTFFDALQWLFNTTIDKGNVDHMSEMRKSKMEIDEKDVVSVAMLFEHDGEKSVEKSFSVERVSEDFFRVGTLVYRGYETSGSERIQVSGKNLIDRCYDAFIQRFSMFKGESELNVFDNATALKDLVDKFSDIRKFDDLVEYTSSFEKKANSAYLKEMKSDRKVAGEAKALELQINRLAEEISTKKKDIRDKTTSLEVFSKRLGELEENQETSERYKDIQSRLKNKEEKRRKLKAQISYIDYNHALLDRMWVLCAFPDVLQEFKQKCSALSREKRKQEKDYECQKAIEIGKLEAVKEMQGALVNGAPELPWYLPNQETMEEMLNDHICKVCGRPAEEGSEAYNFMLQKLEEYKRHIALEAAKKSQKEAIEEKELFKFGNIESLHNLSISLSGSNESQVSGLVREISDRMGLVERLNEDLKEVERQIQETIDEKSRLLIQAGNVSEAILEKDFNDIKGLFEQKGRAEVRLAELNGELAQLLTRMDGLQKQMDELNPDSSQVKVYRDVHRVLEEIAKAFAFAKKENLRRFLAEMQDKANGYLEQLSASDFHGEIRLRQTADDSTEIRLYSSNGTEIKKPSGSQLTVMYISVLFAISDFTQEKRDEDYPLVFDAATSSFGDSKEENFYNVIDNLKKQCIIVTKDFITKGRVRFPEIEKLTCCVYRIKKADGFDSKNMATVRTTIEKIK</sequence>
<dbReference type="InterPro" id="IPR038729">
    <property type="entry name" value="Rad50/SbcC_AAA"/>
</dbReference>
<organism evidence="3 4">
    <name type="scientific">Prevotella intermedia</name>
    <dbReference type="NCBI Taxonomy" id="28131"/>
    <lineage>
        <taxon>Bacteria</taxon>
        <taxon>Pseudomonadati</taxon>
        <taxon>Bacteroidota</taxon>
        <taxon>Bacteroidia</taxon>
        <taxon>Bacteroidales</taxon>
        <taxon>Prevotellaceae</taxon>
        <taxon>Prevotella</taxon>
    </lineage>
</organism>